<dbReference type="Proteomes" id="UP001183202">
    <property type="component" value="Unassembled WGS sequence"/>
</dbReference>
<evidence type="ECO:0000259" key="3">
    <source>
        <dbReference type="Pfam" id="PF01551"/>
    </source>
</evidence>
<organism evidence="4 5">
    <name type="scientific">Pseudonocardia charpentierae</name>
    <dbReference type="NCBI Taxonomy" id="3075545"/>
    <lineage>
        <taxon>Bacteria</taxon>
        <taxon>Bacillati</taxon>
        <taxon>Actinomycetota</taxon>
        <taxon>Actinomycetes</taxon>
        <taxon>Pseudonocardiales</taxon>
        <taxon>Pseudonocardiaceae</taxon>
        <taxon>Pseudonocardia</taxon>
    </lineage>
</organism>
<dbReference type="EMBL" id="JAVREJ010000012">
    <property type="protein sequence ID" value="MDT0351391.1"/>
    <property type="molecule type" value="Genomic_DNA"/>
</dbReference>
<protein>
    <submittedName>
        <fullName evidence="4">Peptidoglycan DD-metalloendopeptidase family protein</fullName>
    </submittedName>
</protein>
<proteinExistence type="predicted"/>
<keyword evidence="5" id="KW-1185">Reference proteome</keyword>
<dbReference type="InterPro" id="IPR011055">
    <property type="entry name" value="Dup_hybrid_motif"/>
</dbReference>
<name>A0ABU2NCC5_9PSEU</name>
<reference evidence="5" key="1">
    <citation type="submission" date="2023-07" db="EMBL/GenBank/DDBJ databases">
        <title>30 novel species of actinomycetes from the DSMZ collection.</title>
        <authorList>
            <person name="Nouioui I."/>
        </authorList>
    </citation>
    <scope>NUCLEOTIDE SEQUENCE [LARGE SCALE GENOMIC DNA]</scope>
    <source>
        <strain evidence="5">DSM 45834</strain>
    </source>
</reference>
<dbReference type="InterPro" id="IPR016047">
    <property type="entry name" value="M23ase_b-sheet_dom"/>
</dbReference>
<feature type="compositionally biased region" description="Low complexity" evidence="1">
    <location>
        <begin position="18"/>
        <end position="44"/>
    </location>
</feature>
<comment type="caution">
    <text evidence="4">The sequence shown here is derived from an EMBL/GenBank/DDBJ whole genome shotgun (WGS) entry which is preliminary data.</text>
</comment>
<dbReference type="SUPFAM" id="SSF51261">
    <property type="entry name" value="Duplicated hybrid motif"/>
    <property type="match status" value="1"/>
</dbReference>
<keyword evidence="2" id="KW-0732">Signal</keyword>
<dbReference type="CDD" id="cd12797">
    <property type="entry name" value="M23_peptidase"/>
    <property type="match status" value="1"/>
</dbReference>
<evidence type="ECO:0000313" key="4">
    <source>
        <dbReference type="EMBL" id="MDT0351391.1"/>
    </source>
</evidence>
<sequence>MTATVALTVVSATAACTGAGNPAPAASPTSGAAASPTSGAVSAANPSGGGIAPGTLFTPLVASTYTTPAPVRGTDGATHLAYELALTNALPIPFQLERVDIRDAATHAPITSESGAALGADVTQLIHTSREAGDPPPPTTEPIAPSSTSVVWLDVTVPDGGPPPERLEHLVVGSIQPPGAAPVHAEFVVGTVDVAKQTAPVLSWPVDAGDWYMSDGCCADDTHHRRGLAPINGSYMVPQRFAIDFYKLDDQHRAWVGDPSKLASYVTYNQPILAAAAGTVVAALDGLPNNDQLPKPPAIPSIDHTVGNHVIVEIGPGQYLLYAHMDTGSVATKVGDRVEKGQQLGRIGTSGNSTVPHLHFQVLTEPTFFPADSTPFAFDRFELTGRVTQRIWDDIIGLQPDGTMPFEAAADGGARTDEMPLDRAVVRVSAG</sequence>
<evidence type="ECO:0000313" key="5">
    <source>
        <dbReference type="Proteomes" id="UP001183202"/>
    </source>
</evidence>
<evidence type="ECO:0000256" key="1">
    <source>
        <dbReference type="SAM" id="MobiDB-lite"/>
    </source>
</evidence>
<dbReference type="PANTHER" id="PTHR21666">
    <property type="entry name" value="PEPTIDASE-RELATED"/>
    <property type="match status" value="1"/>
</dbReference>
<accession>A0ABU2NCC5</accession>
<feature type="region of interest" description="Disordered" evidence="1">
    <location>
        <begin position="18"/>
        <end position="46"/>
    </location>
</feature>
<feature type="domain" description="M23ase beta-sheet core" evidence="3">
    <location>
        <begin position="267"/>
        <end position="363"/>
    </location>
</feature>
<gene>
    <name evidence="4" type="ORF">RM445_17815</name>
</gene>
<evidence type="ECO:0000256" key="2">
    <source>
        <dbReference type="SAM" id="SignalP"/>
    </source>
</evidence>
<dbReference type="RefSeq" id="WP_311557674.1">
    <property type="nucleotide sequence ID" value="NZ_JAVREJ010000012.1"/>
</dbReference>
<feature type="signal peptide" evidence="2">
    <location>
        <begin position="1"/>
        <end position="25"/>
    </location>
</feature>
<feature type="chain" id="PRO_5047218984" evidence="2">
    <location>
        <begin position="26"/>
        <end position="431"/>
    </location>
</feature>
<dbReference type="Gene3D" id="2.70.70.10">
    <property type="entry name" value="Glucose Permease (Domain IIA)"/>
    <property type="match status" value="1"/>
</dbReference>
<dbReference type="PANTHER" id="PTHR21666:SF270">
    <property type="entry name" value="MUREIN HYDROLASE ACTIVATOR ENVC"/>
    <property type="match status" value="1"/>
</dbReference>
<dbReference type="InterPro" id="IPR050570">
    <property type="entry name" value="Cell_wall_metabolism_enzyme"/>
</dbReference>
<dbReference type="Pfam" id="PF01551">
    <property type="entry name" value="Peptidase_M23"/>
    <property type="match status" value="1"/>
</dbReference>